<dbReference type="AlphaFoldDB" id="A0A3S5A068"/>
<sequence length="130" mass="14393">MQYSHLSGYLSAIINLIKAYSRLARVHADCLSQLRDSQLPESPKSSASNDSTNDWAIESAYGPDCKMPFKPYIRLQTGSKTLQEELSLGEEVGNRFDNNGFYVRITCFVVACSLILGSCSAITSLVFKRS</sequence>
<accession>A0A3S5A068</accession>
<protein>
    <submittedName>
        <fullName evidence="2">Uncharacterized protein</fullName>
    </submittedName>
</protein>
<keyword evidence="1" id="KW-0472">Membrane</keyword>
<keyword evidence="1" id="KW-0812">Transmembrane</keyword>
<proteinExistence type="predicted"/>
<gene>
    <name evidence="2" type="ORF">PXEA_LOCUS9754</name>
</gene>
<comment type="caution">
    <text evidence="2">The sequence shown here is derived from an EMBL/GenBank/DDBJ whole genome shotgun (WGS) entry which is preliminary data.</text>
</comment>
<organism evidence="2 3">
    <name type="scientific">Protopolystoma xenopodis</name>
    <dbReference type="NCBI Taxonomy" id="117903"/>
    <lineage>
        <taxon>Eukaryota</taxon>
        <taxon>Metazoa</taxon>
        <taxon>Spiralia</taxon>
        <taxon>Lophotrochozoa</taxon>
        <taxon>Platyhelminthes</taxon>
        <taxon>Monogenea</taxon>
        <taxon>Polyopisthocotylea</taxon>
        <taxon>Polystomatidea</taxon>
        <taxon>Polystomatidae</taxon>
        <taxon>Protopolystoma</taxon>
    </lineage>
</organism>
<evidence type="ECO:0000313" key="2">
    <source>
        <dbReference type="EMBL" id="VEL16314.1"/>
    </source>
</evidence>
<evidence type="ECO:0000256" key="1">
    <source>
        <dbReference type="SAM" id="Phobius"/>
    </source>
</evidence>
<keyword evidence="3" id="KW-1185">Reference proteome</keyword>
<keyword evidence="1" id="KW-1133">Transmembrane helix</keyword>
<dbReference type="EMBL" id="CAAALY010027956">
    <property type="protein sequence ID" value="VEL16314.1"/>
    <property type="molecule type" value="Genomic_DNA"/>
</dbReference>
<evidence type="ECO:0000313" key="3">
    <source>
        <dbReference type="Proteomes" id="UP000784294"/>
    </source>
</evidence>
<dbReference type="Proteomes" id="UP000784294">
    <property type="component" value="Unassembled WGS sequence"/>
</dbReference>
<feature type="transmembrane region" description="Helical" evidence="1">
    <location>
        <begin position="101"/>
        <end position="127"/>
    </location>
</feature>
<name>A0A3S5A068_9PLAT</name>
<reference evidence="2" key="1">
    <citation type="submission" date="2018-11" db="EMBL/GenBank/DDBJ databases">
        <authorList>
            <consortium name="Pathogen Informatics"/>
        </authorList>
    </citation>
    <scope>NUCLEOTIDE SEQUENCE</scope>
</reference>